<comment type="caution">
    <text evidence="9">Lacks conserved residue(s) required for the propagation of feature annotation.</text>
</comment>
<comment type="caution">
    <text evidence="11">The sequence shown here is derived from an EMBL/GenBank/DDBJ whole genome shotgun (WGS) entry which is preliminary data.</text>
</comment>
<keyword evidence="7 9" id="KW-1133">Transmembrane helix</keyword>
<feature type="transmembrane region" description="Helical" evidence="9">
    <location>
        <begin position="115"/>
        <end position="135"/>
    </location>
</feature>
<evidence type="ECO:0000313" key="12">
    <source>
        <dbReference type="Proteomes" id="UP000031189"/>
    </source>
</evidence>
<dbReference type="PANTHER" id="PTHR30413:SF8">
    <property type="entry name" value="TRANSPORT PERMEASE PROTEIN"/>
    <property type="match status" value="1"/>
</dbReference>
<accession>A0A0B3VRY5</accession>
<evidence type="ECO:0000256" key="3">
    <source>
        <dbReference type="ARBA" id="ARBA00022448"/>
    </source>
</evidence>
<feature type="domain" description="ABC transmembrane type-2" evidence="10">
    <location>
        <begin position="32"/>
        <end position="252"/>
    </location>
</feature>
<organism evidence="11 12">
    <name type="scientific">Terrisporobacter othiniensis</name>
    <dbReference type="NCBI Taxonomy" id="1577792"/>
    <lineage>
        <taxon>Bacteria</taxon>
        <taxon>Bacillati</taxon>
        <taxon>Bacillota</taxon>
        <taxon>Clostridia</taxon>
        <taxon>Peptostreptococcales</taxon>
        <taxon>Peptostreptococcaceae</taxon>
        <taxon>Terrisporobacter</taxon>
    </lineage>
</organism>
<dbReference type="AlphaFoldDB" id="A0A0B3VRY5"/>
<protein>
    <recommendedName>
        <fullName evidence="9">Transport permease protein</fullName>
    </recommendedName>
</protein>
<keyword evidence="12" id="KW-1185">Reference proteome</keyword>
<feature type="transmembrane region" description="Helical" evidence="9">
    <location>
        <begin position="231"/>
        <end position="250"/>
    </location>
</feature>
<dbReference type="InterPro" id="IPR047817">
    <property type="entry name" value="ABC2_TM_bact-type"/>
</dbReference>
<feature type="transmembrane region" description="Helical" evidence="9">
    <location>
        <begin position="34"/>
        <end position="56"/>
    </location>
</feature>
<dbReference type="PROSITE" id="PS51012">
    <property type="entry name" value="ABC_TM2"/>
    <property type="match status" value="1"/>
</dbReference>
<reference evidence="11 12" key="1">
    <citation type="submission" date="2014-12" db="EMBL/GenBank/DDBJ databases">
        <title>Draft genome sequence of Terrisporobacter sp. 08-306576, isolated from the blood culture of a bacteremia patient.</title>
        <authorList>
            <person name="Lund L.C."/>
            <person name="Sydenham T.V."/>
            <person name="Hogh S.V."/>
            <person name="Skov M.N."/>
            <person name="Kemp M."/>
            <person name="Justesen U.S."/>
        </authorList>
    </citation>
    <scope>NUCLEOTIDE SEQUENCE [LARGE SCALE GENOMIC DNA]</scope>
    <source>
        <strain evidence="11 12">08-306576</strain>
    </source>
</reference>
<gene>
    <name evidence="11" type="ORF">QX51_18505</name>
</gene>
<dbReference type="InterPro" id="IPR013525">
    <property type="entry name" value="ABC2_TM"/>
</dbReference>
<comment type="subcellular location">
    <subcellularLocation>
        <location evidence="1">Cell inner membrane</location>
        <topology evidence="1">Multi-pass membrane protein</topology>
    </subcellularLocation>
    <subcellularLocation>
        <location evidence="9">Cell membrane</location>
        <topology evidence="9">Multi-pass membrane protein</topology>
    </subcellularLocation>
</comment>
<evidence type="ECO:0000256" key="4">
    <source>
        <dbReference type="ARBA" id="ARBA00022475"/>
    </source>
</evidence>
<dbReference type="GO" id="GO:0140359">
    <property type="term" value="F:ABC-type transporter activity"/>
    <property type="evidence" value="ECO:0007669"/>
    <property type="project" value="InterPro"/>
</dbReference>
<feature type="transmembrane region" description="Helical" evidence="9">
    <location>
        <begin position="141"/>
        <end position="161"/>
    </location>
</feature>
<evidence type="ECO:0000256" key="7">
    <source>
        <dbReference type="ARBA" id="ARBA00022989"/>
    </source>
</evidence>
<dbReference type="RefSeq" id="WP_039681377.1">
    <property type="nucleotide sequence ID" value="NZ_JAWGXO010000017.1"/>
</dbReference>
<evidence type="ECO:0000256" key="1">
    <source>
        <dbReference type="ARBA" id="ARBA00004429"/>
    </source>
</evidence>
<evidence type="ECO:0000256" key="5">
    <source>
        <dbReference type="ARBA" id="ARBA00022519"/>
    </source>
</evidence>
<feature type="transmembrane region" description="Helical" evidence="9">
    <location>
        <begin position="62"/>
        <end position="77"/>
    </location>
</feature>
<evidence type="ECO:0000256" key="8">
    <source>
        <dbReference type="ARBA" id="ARBA00023136"/>
    </source>
</evidence>
<name>A0A0B3VRY5_9FIRM</name>
<evidence type="ECO:0000313" key="11">
    <source>
        <dbReference type="EMBL" id="KHS55573.1"/>
    </source>
</evidence>
<keyword evidence="3 9" id="KW-0813">Transport</keyword>
<dbReference type="OrthoDB" id="9794365at2"/>
<evidence type="ECO:0000259" key="10">
    <source>
        <dbReference type="PROSITE" id="PS51012"/>
    </source>
</evidence>
<evidence type="ECO:0000256" key="2">
    <source>
        <dbReference type="ARBA" id="ARBA00007783"/>
    </source>
</evidence>
<keyword evidence="4 9" id="KW-1003">Cell membrane</keyword>
<keyword evidence="6 9" id="KW-0812">Transmembrane</keyword>
<dbReference type="GO" id="GO:0005886">
    <property type="term" value="C:plasma membrane"/>
    <property type="evidence" value="ECO:0007669"/>
    <property type="project" value="UniProtKB-SubCell"/>
</dbReference>
<dbReference type="PANTHER" id="PTHR30413">
    <property type="entry name" value="INNER MEMBRANE TRANSPORT PERMEASE"/>
    <property type="match status" value="1"/>
</dbReference>
<evidence type="ECO:0000256" key="6">
    <source>
        <dbReference type="ARBA" id="ARBA00022692"/>
    </source>
</evidence>
<dbReference type="EMBL" id="JWHR01000161">
    <property type="protein sequence ID" value="KHS55573.1"/>
    <property type="molecule type" value="Genomic_DNA"/>
</dbReference>
<dbReference type="Proteomes" id="UP000031189">
    <property type="component" value="Unassembled WGS sequence"/>
</dbReference>
<dbReference type="STRING" id="1577792.QX51_18505"/>
<keyword evidence="8 9" id="KW-0472">Membrane</keyword>
<sequence>MDRFINDFKKYYKYAIYSAKSELKAEVASSYLNWVWWILEPLCFMLIYSFIFGVVFDAREENFPIFIFIGIMAWDFFNRNMKNSVKMVKANKSIVSKVYIPKFVLIFSKMLVNGFKMMICFGIVVLMMIVSRVSITWNVLYIIPVMITLWIINFGFMTILLHFGVFIEDLSNIVNIVLRAVFYMTGIFYSIESRIASPYSDILLKCNPIAFLLSSFRKCLLYGDRPSLKVLLLWIVVGLIISIVGVKTIYKNENSYVKVI</sequence>
<dbReference type="Pfam" id="PF01061">
    <property type="entry name" value="ABC2_membrane"/>
    <property type="match status" value="1"/>
</dbReference>
<keyword evidence="5" id="KW-0997">Cell inner membrane</keyword>
<comment type="similarity">
    <text evidence="2 9">Belongs to the ABC-2 integral membrane protein family.</text>
</comment>
<proteinExistence type="inferred from homology"/>
<evidence type="ECO:0000256" key="9">
    <source>
        <dbReference type="RuleBase" id="RU361157"/>
    </source>
</evidence>
<dbReference type="GO" id="GO:0015920">
    <property type="term" value="P:lipopolysaccharide transport"/>
    <property type="evidence" value="ECO:0007669"/>
    <property type="project" value="TreeGrafter"/>
</dbReference>